<dbReference type="EMBL" id="VOAH01000001">
    <property type="protein sequence ID" value="TVP41605.1"/>
    <property type="molecule type" value="Genomic_DNA"/>
</dbReference>
<dbReference type="OrthoDB" id="377850at2157"/>
<dbReference type="RefSeq" id="WP_144728212.1">
    <property type="nucleotide sequence ID" value="NZ_ML675578.1"/>
</dbReference>
<dbReference type="Proteomes" id="UP000315289">
    <property type="component" value="Unassembled WGS sequence"/>
</dbReference>
<gene>
    <name evidence="1" type="ORF">NARC_10010</name>
</gene>
<sequence length="69" mass="7857">MNVSKVYAKELLCTYGSNLGATKSKDIMIKNITNLFVIIFTAQKDEFDKFSPNINNMIESFRLSAVNLY</sequence>
<evidence type="ECO:0000313" key="1">
    <source>
        <dbReference type="EMBL" id="TVP41605.1"/>
    </source>
</evidence>
<name>A0A557SYC0_9ARCH</name>
<comment type="caution">
    <text evidence="1">The sequence shown here is derived from an EMBL/GenBank/DDBJ whole genome shotgun (WGS) entry which is preliminary data.</text>
</comment>
<keyword evidence="2" id="KW-1185">Reference proteome</keyword>
<evidence type="ECO:0000313" key="2">
    <source>
        <dbReference type="Proteomes" id="UP000315289"/>
    </source>
</evidence>
<reference evidence="1 2" key="1">
    <citation type="journal article" date="2019" name="Front. Microbiol.">
        <title>Ammonia Oxidation by the Arctic Terrestrial Thaumarchaeote Candidatus Nitrosocosmicus arcticus Is Stimulated by Increasing Temperatures.</title>
        <authorList>
            <person name="Alves R.J.E."/>
            <person name="Kerou M."/>
            <person name="Zappe A."/>
            <person name="Bittner R."/>
            <person name="Abby S.S."/>
            <person name="Schmidt H.A."/>
            <person name="Pfeifer K."/>
            <person name="Schleper C."/>
        </authorList>
    </citation>
    <scope>NUCLEOTIDE SEQUENCE [LARGE SCALE GENOMIC DNA]</scope>
    <source>
        <strain evidence="1 2">Kfb</strain>
    </source>
</reference>
<protein>
    <submittedName>
        <fullName evidence="1">Uncharacterized protein</fullName>
    </submittedName>
</protein>
<dbReference type="AlphaFoldDB" id="A0A557SYC0"/>
<organism evidence="1 2">
    <name type="scientific">Candidatus Nitrosocosmicus arcticus</name>
    <dbReference type="NCBI Taxonomy" id="2035267"/>
    <lineage>
        <taxon>Archaea</taxon>
        <taxon>Nitrososphaerota</taxon>
        <taxon>Nitrososphaeria</taxon>
        <taxon>Nitrososphaerales</taxon>
        <taxon>Nitrososphaeraceae</taxon>
        <taxon>Candidatus Nitrosocosmicus</taxon>
    </lineage>
</organism>
<accession>A0A557SYC0</accession>
<proteinExistence type="predicted"/>